<dbReference type="AlphaFoldDB" id="A0A2M9ZSC8"/>
<organism evidence="7 9">
    <name type="scientific">Leptospira perolatii</name>
    <dbReference type="NCBI Taxonomy" id="2023191"/>
    <lineage>
        <taxon>Bacteria</taxon>
        <taxon>Pseudomonadati</taxon>
        <taxon>Spirochaetota</taxon>
        <taxon>Spirochaetia</taxon>
        <taxon>Leptospirales</taxon>
        <taxon>Leptospiraceae</taxon>
        <taxon>Leptospira</taxon>
    </lineage>
</organism>
<dbReference type="SMART" id="SM00729">
    <property type="entry name" value="Elp3"/>
    <property type="match status" value="1"/>
</dbReference>
<keyword evidence="8" id="KW-1185">Reference proteome</keyword>
<evidence type="ECO:0000256" key="2">
    <source>
        <dbReference type="ARBA" id="ARBA00023004"/>
    </source>
</evidence>
<dbReference type="Gene3D" id="3.80.30.30">
    <property type="match status" value="1"/>
</dbReference>
<comment type="caution">
    <text evidence="7">The sequence shown here is derived from an EMBL/GenBank/DDBJ whole genome shotgun (WGS) entry which is preliminary data.</text>
</comment>
<reference evidence="8 9" key="1">
    <citation type="submission" date="2017-07" db="EMBL/GenBank/DDBJ databases">
        <title>Leptospira spp. isolated from tropical soils.</title>
        <authorList>
            <person name="Thibeaux R."/>
            <person name="Iraola G."/>
            <person name="Ferres I."/>
            <person name="Bierque E."/>
            <person name="Girault D."/>
            <person name="Soupe-Gilbert M.-E."/>
            <person name="Picardeau M."/>
            <person name="Goarant C."/>
        </authorList>
    </citation>
    <scope>NUCLEOTIDE SEQUENCE [LARGE SCALE GENOMIC DNA]</scope>
    <source>
        <strain evidence="7 9">FH1-B-B1</strain>
        <strain evidence="6 8">FH1-B-C1</strain>
    </source>
</reference>
<dbReference type="Proteomes" id="UP000231962">
    <property type="component" value="Unassembled WGS sequence"/>
</dbReference>
<evidence type="ECO:0000313" key="8">
    <source>
        <dbReference type="Proteomes" id="UP000231962"/>
    </source>
</evidence>
<feature type="compositionally biased region" description="Basic and acidic residues" evidence="4">
    <location>
        <begin position="12"/>
        <end position="30"/>
    </location>
</feature>
<dbReference type="EMBL" id="NPDZ01000001">
    <property type="protein sequence ID" value="PJZ74997.1"/>
    <property type="molecule type" value="Genomic_DNA"/>
</dbReference>
<dbReference type="InterPro" id="IPR007197">
    <property type="entry name" value="rSAM"/>
</dbReference>
<evidence type="ECO:0000313" key="6">
    <source>
        <dbReference type="EMBL" id="PJZ71462.1"/>
    </source>
</evidence>
<evidence type="ECO:0000259" key="5">
    <source>
        <dbReference type="PROSITE" id="PS51918"/>
    </source>
</evidence>
<evidence type="ECO:0000313" key="7">
    <source>
        <dbReference type="EMBL" id="PJZ74997.1"/>
    </source>
</evidence>
<dbReference type="GO" id="GO:0051536">
    <property type="term" value="F:iron-sulfur cluster binding"/>
    <property type="evidence" value="ECO:0007669"/>
    <property type="project" value="UniProtKB-KW"/>
</dbReference>
<dbReference type="Proteomes" id="UP000231990">
    <property type="component" value="Unassembled WGS sequence"/>
</dbReference>
<gene>
    <name evidence="6" type="ORF">CH360_02920</name>
    <name evidence="7" type="ORF">CH373_02925</name>
</gene>
<feature type="domain" description="Radical SAM core" evidence="5">
    <location>
        <begin position="62"/>
        <end position="299"/>
    </location>
</feature>
<accession>A0A2M9ZSC8</accession>
<dbReference type="OrthoDB" id="9785699at2"/>
<keyword evidence="1" id="KW-0479">Metal-binding</keyword>
<dbReference type="PANTHER" id="PTHR43432:SF3">
    <property type="entry name" value="SLR0285 PROTEIN"/>
    <property type="match status" value="1"/>
</dbReference>
<dbReference type="NCBIfam" id="NF033668">
    <property type="entry name" value="rSAM_PA0069"/>
    <property type="match status" value="1"/>
</dbReference>
<dbReference type="SFLD" id="SFLDS00029">
    <property type="entry name" value="Radical_SAM"/>
    <property type="match status" value="1"/>
</dbReference>
<keyword evidence="3" id="KW-0411">Iron-sulfur</keyword>
<dbReference type="GO" id="GO:0046872">
    <property type="term" value="F:metal ion binding"/>
    <property type="evidence" value="ECO:0007669"/>
    <property type="project" value="UniProtKB-KW"/>
</dbReference>
<feature type="region of interest" description="Disordered" evidence="4">
    <location>
        <begin position="1"/>
        <end position="34"/>
    </location>
</feature>
<protein>
    <submittedName>
        <fullName evidence="7">Radical SAM protein</fullName>
    </submittedName>
</protein>
<evidence type="ECO:0000256" key="1">
    <source>
        <dbReference type="ARBA" id="ARBA00022723"/>
    </source>
</evidence>
<dbReference type="SUPFAM" id="SSF102114">
    <property type="entry name" value="Radical SAM enzymes"/>
    <property type="match status" value="1"/>
</dbReference>
<evidence type="ECO:0000256" key="4">
    <source>
        <dbReference type="SAM" id="MobiDB-lite"/>
    </source>
</evidence>
<dbReference type="InterPro" id="IPR006638">
    <property type="entry name" value="Elp3/MiaA/NifB-like_rSAM"/>
</dbReference>
<dbReference type="GO" id="GO:0003824">
    <property type="term" value="F:catalytic activity"/>
    <property type="evidence" value="ECO:0007669"/>
    <property type="project" value="InterPro"/>
</dbReference>
<dbReference type="PANTHER" id="PTHR43432">
    <property type="entry name" value="SLR0285 PROTEIN"/>
    <property type="match status" value="1"/>
</dbReference>
<dbReference type="Pfam" id="PF04055">
    <property type="entry name" value="Radical_SAM"/>
    <property type="match status" value="1"/>
</dbReference>
<dbReference type="InterPro" id="IPR040086">
    <property type="entry name" value="MJ0683-like"/>
</dbReference>
<dbReference type="PROSITE" id="PS51918">
    <property type="entry name" value="RADICAL_SAM"/>
    <property type="match status" value="1"/>
</dbReference>
<dbReference type="EMBL" id="NPDY01000001">
    <property type="protein sequence ID" value="PJZ71462.1"/>
    <property type="molecule type" value="Genomic_DNA"/>
</dbReference>
<sequence length="365" mass="41274">MSENPGTGRSRRGTDSKIEGRFEKTKRESWTEDETDGILPHKVTTQFFFESAKTILTSNQSPDLPFSTSINPYRGCEHGCIYCYARPNHAYVDLSPGLDFESKIFVKKNIKNLLVEDLKKLKAPIRAISLGAATDPYQPGERIHQNTRQVLETLLKFKHPVGIVTKSSLIQRDIDILAEMAKLDLVKVFVSITTLNNELWSKLEPRTPAPAKRIETLEKLSQSKIPVGVMFAPAIPFLNDFEMESILSKAKESGAASAGMVLLRLPHEVAPLFVDWLDTHYPLKKDKILKVISEARGGKLYDSAFGKRMIGSGNYSDLLQNRFRAAIQRLGLNNRHPLRTDLFKVPEEYQIRKYSKEEILPGLFD</sequence>
<dbReference type="RefSeq" id="WP_100712447.1">
    <property type="nucleotide sequence ID" value="NZ_NPDY01000001.1"/>
</dbReference>
<keyword evidence="2" id="KW-0408">Iron</keyword>
<dbReference type="InterPro" id="IPR058240">
    <property type="entry name" value="rSAM_sf"/>
</dbReference>
<name>A0A2M9ZSC8_9LEPT</name>
<evidence type="ECO:0000313" key="9">
    <source>
        <dbReference type="Proteomes" id="UP000231990"/>
    </source>
</evidence>
<evidence type="ECO:0000256" key="3">
    <source>
        <dbReference type="ARBA" id="ARBA00023014"/>
    </source>
</evidence>
<dbReference type="CDD" id="cd01335">
    <property type="entry name" value="Radical_SAM"/>
    <property type="match status" value="1"/>
</dbReference>
<dbReference type="SFLD" id="SFLDG01084">
    <property type="entry name" value="Uncharacterised_Radical_SAM_Su"/>
    <property type="match status" value="1"/>
</dbReference>
<proteinExistence type="predicted"/>